<evidence type="ECO:0000259" key="2">
    <source>
        <dbReference type="Pfam" id="PF13619"/>
    </source>
</evidence>
<proteinExistence type="predicted"/>
<gene>
    <name evidence="3" type="ORF">BES08_25805</name>
</gene>
<feature type="domain" description="KTSC" evidence="2">
    <location>
        <begin position="1"/>
        <end position="55"/>
    </location>
</feature>
<feature type="region of interest" description="Disordered" evidence="1">
    <location>
        <begin position="57"/>
        <end position="82"/>
    </location>
</feature>
<dbReference type="InterPro" id="IPR025309">
    <property type="entry name" value="KTSC_dom"/>
</dbReference>
<evidence type="ECO:0000313" key="3">
    <source>
        <dbReference type="EMBL" id="AOR80937.1"/>
    </source>
</evidence>
<geneLocation type="plasmid" evidence="3 4">
    <name>pSA2</name>
</geneLocation>
<dbReference type="AlphaFoldDB" id="A0A1D8AFQ1"/>
<protein>
    <submittedName>
        <fullName evidence="3">KTSC domain-containing protein</fullName>
    </submittedName>
</protein>
<evidence type="ECO:0000256" key="1">
    <source>
        <dbReference type="SAM" id="MobiDB-lite"/>
    </source>
</evidence>
<dbReference type="Proteomes" id="UP000094626">
    <property type="component" value="Plasmid pSA2"/>
</dbReference>
<keyword evidence="4" id="KW-1185">Reference proteome</keyword>
<accession>A0A1D8AFQ1</accession>
<dbReference type="Pfam" id="PF13619">
    <property type="entry name" value="KTSC"/>
    <property type="match status" value="1"/>
</dbReference>
<sequence length="82" mass="9343">MIERAVFDEAAGTLCISFRQTGKYLYHDVPSTVFDDLCKAASAGRFFNEQIKGRFAHRRDPERRRFGPTDETPSGLPEHPID</sequence>
<dbReference type="KEGG" id="nre:BES08_25805"/>
<dbReference type="EMBL" id="CP017077">
    <property type="protein sequence ID" value="AOR80937.1"/>
    <property type="molecule type" value="Genomic_DNA"/>
</dbReference>
<dbReference type="RefSeq" id="WP_069710182.1">
    <property type="nucleotide sequence ID" value="NZ_CP017077.1"/>
</dbReference>
<feature type="compositionally biased region" description="Basic and acidic residues" evidence="1">
    <location>
        <begin position="58"/>
        <end position="68"/>
    </location>
</feature>
<reference evidence="4" key="1">
    <citation type="journal article" date="2017" name="J. Biotechnol.">
        <title>Complete genome sequence of Novosphingobium resinovorum SA1, a versatile xenobiotic-degrading bacterium capable of utilizing sulfanilic acid.</title>
        <authorList>
            <person name="Hegedus B."/>
            <person name="Kos P.B."/>
            <person name="Balint B."/>
            <person name="Maroti G."/>
            <person name="Gan H.M."/>
            <person name="Perei K."/>
            <person name="Rakhely G."/>
        </authorList>
    </citation>
    <scope>NUCLEOTIDE SEQUENCE [LARGE SCALE GENOMIC DNA]</scope>
    <source>
        <strain evidence="4">SA1</strain>
    </source>
</reference>
<keyword evidence="3" id="KW-0614">Plasmid</keyword>
<evidence type="ECO:0000313" key="4">
    <source>
        <dbReference type="Proteomes" id="UP000094626"/>
    </source>
</evidence>
<dbReference type="OrthoDB" id="8450910at2"/>
<organism evidence="3 4">
    <name type="scientific">Novosphingobium resinovorum</name>
    <dbReference type="NCBI Taxonomy" id="158500"/>
    <lineage>
        <taxon>Bacteria</taxon>
        <taxon>Pseudomonadati</taxon>
        <taxon>Pseudomonadota</taxon>
        <taxon>Alphaproteobacteria</taxon>
        <taxon>Sphingomonadales</taxon>
        <taxon>Sphingomonadaceae</taxon>
        <taxon>Novosphingobium</taxon>
    </lineage>
</organism>
<name>A0A1D8AFQ1_9SPHN</name>